<dbReference type="InterPro" id="IPR036527">
    <property type="entry name" value="SCP2_sterol-bd_dom_sf"/>
</dbReference>
<dbReference type="Gene3D" id="3.30.479.30">
    <property type="entry name" value="Band 7 domain"/>
    <property type="match status" value="1"/>
</dbReference>
<sequence>MEKTRYFPLQAHHGMDFDSLFTYEPARTEVSYKPFSSQTELLSTEKQTWLNFICTSIVTAMTFLIFLMTFPFSTMFTLKLARHYERIIVYRLGRPCPIKGPGLVFVLPCIDKWLKVDLRTKAFHVPPSKLQTVDGCIISVGAIIHFRIFDAMLMYSTVQDINHVVRDGAHVEMNNLLSKTSYYDLKSKRQRLSYNLQTGINITCKQWGVEISRAELSEVTLLMAPQAQQSSTLTAMYGTASPPNLHTADSGNSMLDSITQIIQQFNQFTTTKNISNDTQLNKYSTKDIFSKMQAALEKNRVKSVGLTYEFSVTGQVEKRYYLDLKSEQGIVGDGRLPSGNPDVIVTLSCETLQELIEGSLSYYSAYASGKLLLQGAISDVMKLEPLLKLI</sequence>
<dbReference type="SUPFAM" id="SSF55718">
    <property type="entry name" value="SCP-like"/>
    <property type="match status" value="1"/>
</dbReference>
<evidence type="ECO:0000259" key="3">
    <source>
        <dbReference type="SMART" id="SM00244"/>
    </source>
</evidence>
<proteinExistence type="inferred from homology"/>
<reference evidence="4 5" key="1">
    <citation type="submission" date="2024-02" db="EMBL/GenBank/DDBJ databases">
        <authorList>
            <person name="Daric V."/>
            <person name="Darras S."/>
        </authorList>
    </citation>
    <scope>NUCLEOTIDE SEQUENCE [LARGE SCALE GENOMIC DNA]</scope>
</reference>
<dbReference type="Proteomes" id="UP001642483">
    <property type="component" value="Unassembled WGS sequence"/>
</dbReference>
<dbReference type="PANTHER" id="PTHR10264">
    <property type="entry name" value="BAND 7 PROTEIN-RELATED"/>
    <property type="match status" value="1"/>
</dbReference>
<accession>A0ABP0G3A3</accession>
<dbReference type="PANTHER" id="PTHR10264:SF130">
    <property type="entry name" value="STOMATIN-LIKE PROTEIN 1"/>
    <property type="match status" value="1"/>
</dbReference>
<dbReference type="Pfam" id="PF01145">
    <property type="entry name" value="Band_7"/>
    <property type="match status" value="1"/>
</dbReference>
<evidence type="ECO:0000256" key="1">
    <source>
        <dbReference type="ARBA" id="ARBA00008164"/>
    </source>
</evidence>
<dbReference type="InterPro" id="IPR003033">
    <property type="entry name" value="SCP2_sterol-bd_dom"/>
</dbReference>
<dbReference type="PRINTS" id="PR00721">
    <property type="entry name" value="STOMATIN"/>
</dbReference>
<evidence type="ECO:0000313" key="4">
    <source>
        <dbReference type="EMBL" id="CAK8685338.1"/>
    </source>
</evidence>
<evidence type="ECO:0000256" key="2">
    <source>
        <dbReference type="SAM" id="Phobius"/>
    </source>
</evidence>
<comment type="similarity">
    <text evidence="1">Belongs to the band 7/mec-2 family.</text>
</comment>
<dbReference type="SMART" id="SM00244">
    <property type="entry name" value="PHB"/>
    <property type="match status" value="1"/>
</dbReference>
<dbReference type="InterPro" id="IPR001107">
    <property type="entry name" value="Band_7"/>
</dbReference>
<dbReference type="EMBL" id="CAWYQH010000099">
    <property type="protein sequence ID" value="CAK8685338.1"/>
    <property type="molecule type" value="Genomic_DNA"/>
</dbReference>
<protein>
    <recommendedName>
        <fullName evidence="3">Band 7 domain-containing protein</fullName>
    </recommendedName>
</protein>
<dbReference type="SUPFAM" id="SSF117892">
    <property type="entry name" value="Band 7/SPFH domain"/>
    <property type="match status" value="1"/>
</dbReference>
<dbReference type="Pfam" id="PF02036">
    <property type="entry name" value="SCP2"/>
    <property type="match status" value="1"/>
</dbReference>
<gene>
    <name evidence="4" type="ORF">CVLEPA_LOCUS16472</name>
</gene>
<name>A0ABP0G3A3_CLALP</name>
<keyword evidence="2" id="KW-0472">Membrane</keyword>
<evidence type="ECO:0000313" key="5">
    <source>
        <dbReference type="Proteomes" id="UP001642483"/>
    </source>
</evidence>
<keyword evidence="2" id="KW-0812">Transmembrane</keyword>
<dbReference type="InterPro" id="IPR001972">
    <property type="entry name" value="Stomatin_HflK_fam"/>
</dbReference>
<comment type="caution">
    <text evidence="4">The sequence shown here is derived from an EMBL/GenBank/DDBJ whole genome shotgun (WGS) entry which is preliminary data.</text>
</comment>
<feature type="transmembrane region" description="Helical" evidence="2">
    <location>
        <begin position="49"/>
        <end position="72"/>
    </location>
</feature>
<keyword evidence="2" id="KW-1133">Transmembrane helix</keyword>
<dbReference type="InterPro" id="IPR043202">
    <property type="entry name" value="Band-7_stomatin-like"/>
</dbReference>
<dbReference type="Gene3D" id="3.30.1050.10">
    <property type="entry name" value="SCP2 sterol-binding domain"/>
    <property type="match status" value="1"/>
</dbReference>
<keyword evidence="5" id="KW-1185">Reference proteome</keyword>
<feature type="domain" description="Band 7" evidence="3">
    <location>
        <begin position="76"/>
        <end position="229"/>
    </location>
</feature>
<organism evidence="4 5">
    <name type="scientific">Clavelina lepadiformis</name>
    <name type="common">Light-bulb sea squirt</name>
    <name type="synonym">Ascidia lepadiformis</name>
    <dbReference type="NCBI Taxonomy" id="159417"/>
    <lineage>
        <taxon>Eukaryota</taxon>
        <taxon>Metazoa</taxon>
        <taxon>Chordata</taxon>
        <taxon>Tunicata</taxon>
        <taxon>Ascidiacea</taxon>
        <taxon>Aplousobranchia</taxon>
        <taxon>Clavelinidae</taxon>
        <taxon>Clavelina</taxon>
    </lineage>
</organism>
<dbReference type="InterPro" id="IPR036013">
    <property type="entry name" value="Band_7/SPFH_dom_sf"/>
</dbReference>